<evidence type="ECO:0000259" key="8">
    <source>
        <dbReference type="Pfam" id="PF25766"/>
    </source>
</evidence>
<dbReference type="InterPro" id="IPR055326">
    <property type="entry name" value="MINIYO"/>
</dbReference>
<dbReference type="SUPFAM" id="SSF48371">
    <property type="entry name" value="ARM repeat"/>
    <property type="match status" value="1"/>
</dbReference>
<evidence type="ECO:0000256" key="5">
    <source>
        <dbReference type="SAM" id="MobiDB-lite"/>
    </source>
</evidence>
<evidence type="ECO:0000256" key="1">
    <source>
        <dbReference type="ARBA" id="ARBA00004123"/>
    </source>
</evidence>
<evidence type="ECO:0000256" key="3">
    <source>
        <dbReference type="ARBA" id="ARBA00023163"/>
    </source>
</evidence>
<feature type="region of interest" description="Disordered" evidence="5">
    <location>
        <begin position="320"/>
        <end position="351"/>
    </location>
</feature>
<evidence type="ECO:0000259" key="7">
    <source>
        <dbReference type="Pfam" id="PF08621"/>
    </source>
</evidence>
<keyword evidence="4" id="KW-0539">Nucleus</keyword>
<dbReference type="Proteomes" id="UP001443914">
    <property type="component" value="Unassembled WGS sequence"/>
</dbReference>
<comment type="caution">
    <text evidence="9">The sequence shown here is derived from an EMBL/GenBank/DDBJ whole genome shotgun (WGS) entry which is preliminary data.</text>
</comment>
<dbReference type="InterPro" id="IPR013930">
    <property type="entry name" value="RPAP1_N"/>
</dbReference>
<feature type="domain" description="RPAP1/MINIYO-like TPR repeats" evidence="8">
    <location>
        <begin position="1286"/>
        <end position="1431"/>
    </location>
</feature>
<dbReference type="Pfam" id="PF08621">
    <property type="entry name" value="RPAP1_N"/>
    <property type="match status" value="1"/>
</dbReference>
<evidence type="ECO:0000313" key="10">
    <source>
        <dbReference type="Proteomes" id="UP001443914"/>
    </source>
</evidence>
<reference evidence="9" key="1">
    <citation type="submission" date="2024-03" db="EMBL/GenBank/DDBJ databases">
        <title>WGS assembly of Saponaria officinalis var. Norfolk2.</title>
        <authorList>
            <person name="Jenkins J."/>
            <person name="Shu S."/>
            <person name="Grimwood J."/>
            <person name="Barry K."/>
            <person name="Goodstein D."/>
            <person name="Schmutz J."/>
            <person name="Leebens-Mack J."/>
            <person name="Osbourn A."/>
        </authorList>
    </citation>
    <scope>NUCLEOTIDE SEQUENCE [LARGE SCALE GENOMIC DNA]</scope>
    <source>
        <strain evidence="9">JIC</strain>
    </source>
</reference>
<feature type="compositionally biased region" description="Polar residues" evidence="5">
    <location>
        <begin position="322"/>
        <end position="336"/>
    </location>
</feature>
<dbReference type="InterPro" id="IPR057989">
    <property type="entry name" value="TPR_RPAP1/MINIYO-like"/>
</dbReference>
<feature type="domain" description="RPAP1 N-terminal" evidence="7">
    <location>
        <begin position="250"/>
        <end position="293"/>
    </location>
</feature>
<dbReference type="InterPro" id="IPR016024">
    <property type="entry name" value="ARM-type_fold"/>
</dbReference>
<protein>
    <submittedName>
        <fullName evidence="9">Uncharacterized protein</fullName>
    </submittedName>
</protein>
<dbReference type="Pfam" id="PF08620">
    <property type="entry name" value="RPAP1_C"/>
    <property type="match status" value="1"/>
</dbReference>
<dbReference type="PANTHER" id="PTHR47605:SF2">
    <property type="entry name" value="TRANSCRIPTIONAL ELONGATION REGULATOR MINIYO"/>
    <property type="match status" value="1"/>
</dbReference>
<keyword evidence="3" id="KW-0804">Transcription</keyword>
<dbReference type="Pfam" id="PF25766">
    <property type="entry name" value="TPR_RPAP1"/>
    <property type="match status" value="1"/>
</dbReference>
<evidence type="ECO:0000259" key="6">
    <source>
        <dbReference type="Pfam" id="PF08620"/>
    </source>
</evidence>
<feature type="domain" description="RPAP1 C-terminal" evidence="6">
    <location>
        <begin position="368"/>
        <end position="440"/>
    </location>
</feature>
<organism evidence="9 10">
    <name type="scientific">Saponaria officinalis</name>
    <name type="common">Common soapwort</name>
    <name type="synonym">Lychnis saponaria</name>
    <dbReference type="NCBI Taxonomy" id="3572"/>
    <lineage>
        <taxon>Eukaryota</taxon>
        <taxon>Viridiplantae</taxon>
        <taxon>Streptophyta</taxon>
        <taxon>Embryophyta</taxon>
        <taxon>Tracheophyta</taxon>
        <taxon>Spermatophyta</taxon>
        <taxon>Magnoliopsida</taxon>
        <taxon>eudicotyledons</taxon>
        <taxon>Gunneridae</taxon>
        <taxon>Pentapetalae</taxon>
        <taxon>Caryophyllales</taxon>
        <taxon>Caryophyllaceae</taxon>
        <taxon>Caryophylleae</taxon>
        <taxon>Saponaria</taxon>
    </lineage>
</organism>
<proteinExistence type="inferred from homology"/>
<name>A0AAW1GPE5_SAPOF</name>
<evidence type="ECO:0000256" key="2">
    <source>
        <dbReference type="ARBA" id="ARBA00009953"/>
    </source>
</evidence>
<evidence type="ECO:0000256" key="4">
    <source>
        <dbReference type="ARBA" id="ARBA00023242"/>
    </source>
</evidence>
<gene>
    <name evidence="9" type="ORF">RND81_14G207500</name>
</gene>
<evidence type="ECO:0000313" key="9">
    <source>
        <dbReference type="EMBL" id="KAK9666738.1"/>
    </source>
</evidence>
<dbReference type="EMBL" id="JBDFQZ010000014">
    <property type="protein sequence ID" value="KAK9666738.1"/>
    <property type="molecule type" value="Genomic_DNA"/>
</dbReference>
<comment type="subcellular location">
    <subcellularLocation>
        <location evidence="1">Nucleus</location>
    </subcellularLocation>
</comment>
<accession>A0AAW1GPE5</accession>
<feature type="region of interest" description="Disordered" evidence="5">
    <location>
        <begin position="1"/>
        <end position="23"/>
    </location>
</feature>
<keyword evidence="10" id="KW-1185">Reference proteome</keyword>
<dbReference type="InterPro" id="IPR013929">
    <property type="entry name" value="RPAP1_C"/>
</dbReference>
<dbReference type="PANTHER" id="PTHR47605">
    <property type="entry name" value="TRANSCRIPTIONAL ELONGATION REGULATOR MINIYO"/>
    <property type="match status" value="1"/>
</dbReference>
<comment type="similarity">
    <text evidence="2">Belongs to the RPAP1 family.</text>
</comment>
<sequence length="1519" mass="170807">MENHSNNNGRKPPTSKKLPKNKVFGANSVHFTEETSSKFMGGIVEKGISSDEFTTPSSTFSFPLPSPLPFPLARHRSHGPHWTPASQVVAGVGGIDVVGNDDDGEEENDLANYEPLAEFAKPIEKKKKKGLDLSQWKEALRSDTVSHIQKDSDKNIRKGEERQMIHDHAIRNTEKNRFDNELSMDIDNNNHSPSDLRDSQLVRSAYNDVDMGFEDCSSTDMVSTEEKNPSLTFGRSIVGDEQGHMSLESQIDAENRARLDRMSPEEIAEAQEDIKNRINPELLNLLKKRGIKKLEKKASSGLSTNCVDVLKRADRIEGENGPSVSTLLPETQNNPILPTKPNEDVQNSLSKGSNVWSTWSKRVEDVRNLRFSLDGNVIEGNSSGSTYTTDNVAERDFLRTEGDPGAAGYTIKEALALARSVVPAQRTLALHLLASVLNKALHNICRSEIDCTTRNNNEMNVVDWEAIWAYALGPEPELALSIRLAIDDNHQSVILASARVIQCMLACDLNEAFFNTTMKSTRVDLFTAPVFRKRPDAKHGFFGGGFWKYSSKPSNILPRDEEVTNDKNEGGRTLKDDNVVAGQDVAAGLVRMEILPRLLYLLETGPAEPLEQCILSILIAIARHSPTCANAIWNCERLVQTIVDRFNMKDTLELQGAKIKSVTLLRVLAQSNKTICTDIINKGFFQVMTWQLYRVTPSIEEWVRLGSEKCRLASELMVEQLRFWKVCIMYGRCVSSFTGFFPALCLWLNPPTLDTLTEKKVFDEFASVTAEIYLVLETLANTLPDPHSSNIRNRQFLDSYGDDLETWCWIDVGPMVDSALQWLRLRDDTTLMKLFDEITEVDEKCASSLLWILSAVMHFLQTVLVKATPKDMLELQCSRNEKLMPEFVRKLSFQIIKNGIFYFSNQNEDGCSADLSGMNSFIDKLCYFRSKSEPETSLASVWCLNTLVRLVVSADRLINQTRDKVGYKFLEGCDSILKSSLTQWRKVLSEFMNIVTSEWHRLRQIEVFGRGGPAPGVGVGWGVLKGGFWSSTAVAFQACVRLLTELLESLTDEKETVLVQIISSVLASSLMIGPGDKTILQKIFDILLKVPVLKYLDQRVLCFLRSYHKKETLVWDDNEDDVMQFSNILRSHFTDRWLDVKKKKKPETKNDVKSKRVNWGGSSLATISEDVETSDVATTVDSDSTMVEWARQRMPLPVYWLLSPITTICNADSTLPQDPTEFLRVAKAGLFFLLGIEAMSSSLSDEDNSPVKSIPLIWRLHSLSVPLLVGMGLLEEEKSRDMYEALQSLYGRYLDDLSRVIPKCLMFQTEIHENYSTFIEALVEQFAAVSYGDVIYGRQIAIYLHGQVETSVRLATWNALSNARVLELLPPFDKCISRPEGYLQPVEDDDGILEAYVKSWVSGSLDRSALRGSMSYTIVVHHLSSFIFNSSGSETPLLRNKLVKSLLRDYSRQRQHEAMMLDLIHYNNSTMNLKTTGSLPADLLSPRLELLTEACEGNSQLLTEVDKLKRATANQKSTT</sequence>